<dbReference type="InterPro" id="IPR001680">
    <property type="entry name" value="WD40_rpt"/>
</dbReference>
<dbReference type="PROSITE" id="PS50082">
    <property type="entry name" value="WD_REPEATS_2"/>
    <property type="match status" value="6"/>
</dbReference>
<evidence type="ECO:0000256" key="1">
    <source>
        <dbReference type="ARBA" id="ARBA00022574"/>
    </source>
</evidence>
<dbReference type="InterPro" id="IPR019775">
    <property type="entry name" value="WD40_repeat_CS"/>
</dbReference>
<keyword evidence="1 6" id="KW-0853">WD repeat</keyword>
<feature type="repeat" description="WD" evidence="6">
    <location>
        <begin position="658"/>
        <end position="683"/>
    </location>
</feature>
<dbReference type="PANTHER" id="PTHR44129">
    <property type="entry name" value="WD REPEAT-CONTAINING PROTEIN POP1"/>
    <property type="match status" value="1"/>
</dbReference>
<dbReference type="PROSITE" id="PS00678">
    <property type="entry name" value="WD_REPEATS_1"/>
    <property type="match status" value="6"/>
</dbReference>
<dbReference type="PRINTS" id="PR00320">
    <property type="entry name" value="GPROTEINBRPT"/>
</dbReference>
<feature type="repeat" description="WD" evidence="6">
    <location>
        <begin position="429"/>
        <end position="476"/>
    </location>
</feature>
<dbReference type="SMART" id="SM00320">
    <property type="entry name" value="WD40"/>
    <property type="match status" value="6"/>
</dbReference>
<feature type="domain" description="TRAF-type" evidence="8">
    <location>
        <begin position="155"/>
        <end position="191"/>
    </location>
</feature>
<dbReference type="Pfam" id="PF02176">
    <property type="entry name" value="zf-TRAF"/>
    <property type="match status" value="1"/>
</dbReference>
<dbReference type="Gene3D" id="3.30.40.10">
    <property type="entry name" value="Zinc/RING finger domain, C3HC4 (zinc finger)"/>
    <property type="match status" value="1"/>
</dbReference>
<keyword evidence="2" id="KW-0479">Metal-binding</keyword>
<keyword evidence="5" id="KW-0862">Zinc</keyword>
<evidence type="ECO:0000256" key="4">
    <source>
        <dbReference type="ARBA" id="ARBA00022771"/>
    </source>
</evidence>
<evidence type="ECO:0000256" key="7">
    <source>
        <dbReference type="SAM" id="Coils"/>
    </source>
</evidence>
<dbReference type="Proteomes" id="UP000023152">
    <property type="component" value="Unassembled WGS sequence"/>
</dbReference>
<feature type="repeat" description="WD" evidence="6">
    <location>
        <begin position="477"/>
        <end position="520"/>
    </location>
</feature>
<dbReference type="PROSITE" id="PS50294">
    <property type="entry name" value="WD_REPEATS_REGION"/>
    <property type="match status" value="4"/>
</dbReference>
<accession>X6NKQ9</accession>
<dbReference type="SUPFAM" id="SSF50978">
    <property type="entry name" value="WD40 repeat-like"/>
    <property type="match status" value="1"/>
</dbReference>
<dbReference type="InterPro" id="IPR015943">
    <property type="entry name" value="WD40/YVTN_repeat-like_dom_sf"/>
</dbReference>
<dbReference type="AlphaFoldDB" id="X6NKQ9"/>
<evidence type="ECO:0000256" key="6">
    <source>
        <dbReference type="PROSITE-ProRule" id="PRU00221"/>
    </source>
</evidence>
<reference evidence="9 10" key="1">
    <citation type="journal article" date="2013" name="Curr. Biol.">
        <title>The Genome of the Foraminiferan Reticulomyxa filosa.</title>
        <authorList>
            <person name="Glockner G."/>
            <person name="Hulsmann N."/>
            <person name="Schleicher M."/>
            <person name="Noegel A.A."/>
            <person name="Eichinger L."/>
            <person name="Gallinger C."/>
            <person name="Pawlowski J."/>
            <person name="Sierra R."/>
            <person name="Euteneuer U."/>
            <person name="Pillet L."/>
            <person name="Moustafa A."/>
            <person name="Platzer M."/>
            <person name="Groth M."/>
            <person name="Szafranski K."/>
            <person name="Schliwa M."/>
        </authorList>
    </citation>
    <scope>NUCLEOTIDE SEQUENCE [LARGE SCALE GENOMIC DNA]</scope>
</reference>
<evidence type="ECO:0000313" key="10">
    <source>
        <dbReference type="Proteomes" id="UP000023152"/>
    </source>
</evidence>
<protein>
    <submittedName>
        <fullName evidence="9">G-protein beta WD-40 repeats containing protein</fullName>
    </submittedName>
</protein>
<dbReference type="InterPro" id="IPR050349">
    <property type="entry name" value="WD_LIS1/nudF_dynein_reg"/>
</dbReference>
<feature type="repeat" description="WD" evidence="6">
    <location>
        <begin position="385"/>
        <end position="428"/>
    </location>
</feature>
<name>X6NKQ9_RETFI</name>
<comment type="caution">
    <text evidence="9">The sequence shown here is derived from an EMBL/GenBank/DDBJ whole genome shotgun (WGS) entry which is preliminary data.</text>
</comment>
<keyword evidence="4" id="KW-0863">Zinc-finger</keyword>
<dbReference type="InterPro" id="IPR020472">
    <property type="entry name" value="WD40_PAC1"/>
</dbReference>
<organism evidence="9 10">
    <name type="scientific">Reticulomyxa filosa</name>
    <dbReference type="NCBI Taxonomy" id="46433"/>
    <lineage>
        <taxon>Eukaryota</taxon>
        <taxon>Sar</taxon>
        <taxon>Rhizaria</taxon>
        <taxon>Retaria</taxon>
        <taxon>Foraminifera</taxon>
        <taxon>Monothalamids</taxon>
        <taxon>Reticulomyxidae</taxon>
        <taxon>Reticulomyxa</taxon>
    </lineage>
</organism>
<dbReference type="Pfam" id="PF00400">
    <property type="entry name" value="WD40"/>
    <property type="match status" value="6"/>
</dbReference>
<dbReference type="OrthoDB" id="273771at2759"/>
<dbReference type="InterPro" id="IPR001293">
    <property type="entry name" value="Znf_TRAF"/>
</dbReference>
<feature type="coiled-coil region" evidence="7">
    <location>
        <begin position="207"/>
        <end position="346"/>
    </location>
</feature>
<dbReference type="Gene3D" id="2.130.10.10">
    <property type="entry name" value="YVTN repeat-like/Quinoprotein amine dehydrogenase"/>
    <property type="match status" value="3"/>
</dbReference>
<feature type="repeat" description="WD" evidence="6">
    <location>
        <begin position="558"/>
        <end position="584"/>
    </location>
</feature>
<proteinExistence type="predicted"/>
<evidence type="ECO:0000256" key="2">
    <source>
        <dbReference type="ARBA" id="ARBA00022723"/>
    </source>
</evidence>
<dbReference type="GO" id="GO:0008270">
    <property type="term" value="F:zinc ion binding"/>
    <property type="evidence" value="ECO:0007669"/>
    <property type="project" value="UniProtKB-KW"/>
</dbReference>
<dbReference type="EMBL" id="ASPP01007594">
    <property type="protein sequence ID" value="ETO26870.1"/>
    <property type="molecule type" value="Genomic_DNA"/>
</dbReference>
<evidence type="ECO:0000256" key="5">
    <source>
        <dbReference type="ARBA" id="ARBA00022833"/>
    </source>
</evidence>
<evidence type="ECO:0000256" key="3">
    <source>
        <dbReference type="ARBA" id="ARBA00022737"/>
    </source>
</evidence>
<keyword evidence="7" id="KW-0175">Coiled coil</keyword>
<keyword evidence="10" id="KW-1185">Reference proteome</keyword>
<dbReference type="InterPro" id="IPR036322">
    <property type="entry name" value="WD40_repeat_dom_sf"/>
</dbReference>
<dbReference type="CDD" id="cd00200">
    <property type="entry name" value="WD40"/>
    <property type="match status" value="1"/>
</dbReference>
<keyword evidence="3" id="KW-0677">Repeat</keyword>
<sequence length="749" mass="86671">MSKKEGKKSREEEQISKEEEKIGHVPALFSCSVFVEQPCFNTNWILQSNKQGQLNDYICLICKQVASNAFEINCPQHQDLDKSLIVGERCLKQFLNANPNSCPVQVHDGCVYNQVQLAQRYINDLEVMCPLQFQETQQEDEITETIVCNFKGKIKELKDHLDNACPLKMVDCWYKPFGCRHTCVKHKLQDHLVLEVKPHFDLVAKLIGTLRQAIRDHQEEIKQLKSNMQAKDEENAMLANENRSLKKEVLQFRQDIIQLNSSKEFSILYLLELEKFKKEVMVKVERLKKEIMTKSDQVIKIKEEIALKQKEWLEKDNETEKIQREISKAQSDIEMLRQDFNEKDEKNVQDSHKLYQKDEQKDNKNLSSCTSFDRFCSSSGLLKTFAGHTDYVWGIDSTTFDNNQLICSGSSDKTVRVWNVETGKQIQLFDGHSSDVYCVKFSLYHYYHQGRTVICSSSHDRTIRFWDFKNGQSLRIFDQHTNWVGRIEFSPFNGDRYLCSVSFDKTVRLWDVETSKLLFAFNGHTDGVWCVSFSPLQSNNNNNNNNDKSNNIGIIGGNGYTICSGSYDRTIRIWDIETFKQLIAFKGHKKAVSSVRYSPHETNIILSGACDGTVRLWDIRSKKQIQKFDGHTREVSAAEYLPFVTNEDNGDGFASSVGNIICSGSWDNTIRFWDIRTNKELHVIKANHEDRGVSYIKFLSLKNRSNADHGCNTNLCYGSKVVLFIFWDNTIFNKLFLIDVNFQFSFLLI</sequence>
<feature type="repeat" description="WD" evidence="6">
    <location>
        <begin position="585"/>
        <end position="627"/>
    </location>
</feature>
<evidence type="ECO:0000313" key="9">
    <source>
        <dbReference type="EMBL" id="ETO26870.1"/>
    </source>
</evidence>
<evidence type="ECO:0000259" key="8">
    <source>
        <dbReference type="Pfam" id="PF02176"/>
    </source>
</evidence>
<gene>
    <name evidence="9" type="ORF">RFI_10264</name>
</gene>
<dbReference type="InterPro" id="IPR013083">
    <property type="entry name" value="Znf_RING/FYVE/PHD"/>
</dbReference>